<evidence type="ECO:0000256" key="1">
    <source>
        <dbReference type="SAM" id="MobiDB-lite"/>
    </source>
</evidence>
<protein>
    <submittedName>
        <fullName evidence="2">Uncharacterized protein</fullName>
    </submittedName>
</protein>
<accession>A0A427YRA7</accession>
<dbReference type="Proteomes" id="UP000279259">
    <property type="component" value="Unassembled WGS sequence"/>
</dbReference>
<dbReference type="AlphaFoldDB" id="A0A427YRA7"/>
<proteinExistence type="predicted"/>
<feature type="compositionally biased region" description="Basic and acidic residues" evidence="1">
    <location>
        <begin position="151"/>
        <end position="194"/>
    </location>
</feature>
<reference evidence="2 3" key="1">
    <citation type="submission" date="2018-11" db="EMBL/GenBank/DDBJ databases">
        <title>Genome sequence of Saitozyma podzolica DSM 27192.</title>
        <authorList>
            <person name="Aliyu H."/>
            <person name="Gorte O."/>
            <person name="Ochsenreither K."/>
        </authorList>
    </citation>
    <scope>NUCLEOTIDE SEQUENCE [LARGE SCALE GENOMIC DNA]</scope>
    <source>
        <strain evidence="2 3">DSM 27192</strain>
    </source>
</reference>
<sequence>MPGFFVTKGLSQLELAQTTLTTFGHERIPPHPDPCSSEVTQLAERIKTLHGELSEQGEESTDWSEVDTKLLSIIGEGVEHFVQQTGQNIDMEADTVVPDSTGELSDQHKALFQGIKRLLFARTNMTAASQCNRTQQTLIDGVCDPSEDGDPDARDQDEPDEEVSRGDDSADEKQSATGKSDTESQDADKPRTAETESASVQGSV</sequence>
<dbReference type="OrthoDB" id="10390871at2759"/>
<feature type="region of interest" description="Disordered" evidence="1">
    <location>
        <begin position="138"/>
        <end position="204"/>
    </location>
</feature>
<evidence type="ECO:0000313" key="2">
    <source>
        <dbReference type="EMBL" id="RSH93638.1"/>
    </source>
</evidence>
<gene>
    <name evidence="2" type="ORF">EHS25_006284</name>
</gene>
<dbReference type="EMBL" id="RSCD01000003">
    <property type="protein sequence ID" value="RSH93638.1"/>
    <property type="molecule type" value="Genomic_DNA"/>
</dbReference>
<feature type="compositionally biased region" description="Polar residues" evidence="1">
    <location>
        <begin position="195"/>
        <end position="204"/>
    </location>
</feature>
<comment type="caution">
    <text evidence="2">The sequence shown here is derived from an EMBL/GenBank/DDBJ whole genome shotgun (WGS) entry which is preliminary data.</text>
</comment>
<name>A0A427YRA7_9TREE</name>
<keyword evidence="3" id="KW-1185">Reference proteome</keyword>
<organism evidence="2 3">
    <name type="scientific">Saitozyma podzolica</name>
    <dbReference type="NCBI Taxonomy" id="1890683"/>
    <lineage>
        <taxon>Eukaryota</taxon>
        <taxon>Fungi</taxon>
        <taxon>Dikarya</taxon>
        <taxon>Basidiomycota</taxon>
        <taxon>Agaricomycotina</taxon>
        <taxon>Tremellomycetes</taxon>
        <taxon>Tremellales</taxon>
        <taxon>Trimorphomycetaceae</taxon>
        <taxon>Saitozyma</taxon>
    </lineage>
</organism>
<evidence type="ECO:0000313" key="3">
    <source>
        <dbReference type="Proteomes" id="UP000279259"/>
    </source>
</evidence>